<dbReference type="Proteomes" id="UP000010931">
    <property type="component" value="Unassembled WGS sequence"/>
</dbReference>
<protein>
    <submittedName>
        <fullName evidence="2">Uncharacterized protein</fullName>
    </submittedName>
</protein>
<evidence type="ECO:0000313" key="2">
    <source>
        <dbReference type="EMBL" id="ELP64600.1"/>
    </source>
</evidence>
<dbReference type="PATRIC" id="fig|698760.3.peg.6544"/>
<comment type="caution">
    <text evidence="2">The sequence shown here is derived from an EMBL/GenBank/DDBJ whole genome shotgun (WGS) entry which is preliminary data.</text>
</comment>
<feature type="region of interest" description="Disordered" evidence="1">
    <location>
        <begin position="522"/>
        <end position="550"/>
    </location>
</feature>
<proteinExistence type="predicted"/>
<feature type="region of interest" description="Disordered" evidence="1">
    <location>
        <begin position="418"/>
        <end position="443"/>
    </location>
</feature>
<name>L7F1Y9_STRT8</name>
<reference evidence="2 3" key="1">
    <citation type="journal article" date="2011" name="Plasmid">
        <title>Streptomyces turgidiscabies Car8 contains a modular pathogenicity island that shares virulence genes with other actinobacterial plant pathogens.</title>
        <authorList>
            <person name="Huguet-Tapia J.C."/>
            <person name="Badger J.H."/>
            <person name="Loria R."/>
            <person name="Pettis G.S."/>
        </authorList>
    </citation>
    <scope>NUCLEOTIDE SEQUENCE [LARGE SCALE GENOMIC DNA]</scope>
    <source>
        <strain evidence="2 3">Car8</strain>
    </source>
</reference>
<sequence length="779" mass="84958">MMNGVLQRLDEAPVWCLEGVAALRGSSCRGAESGGLVGIELSLADVPLGPFEGSLVTVYSARSKGANLHVSRQCGQLRTSEVRTADVPLETAMLRRLCSRCAAWGVWGRPGTGLGMFLGALGGTGLLYQLQSYVEPDEEERWSDREAREAAELLRTEQDVDPDDDEEEVEGGISRREAREDAEELRGLIFAHWRGAGRSLHRAQATLAHFPWLEEWAKPSLTVKTRYLETLRSQAARFVDPEELVVAAAATALPVPELPHADPAFAVLGGNDRVSRALADLWHRWQSAAERPWEGPGTRAYLSYDIVRGIRSNRKGYDEARAEAACLIASWEEQAQAAATPADRAPRCRLTTQMPEASHAMPRHGARDFLDGLDTWTLGVLLTWTVDANWGSGVLTLEVPDLVAERLLSPVSSLPCSPAAAAPDLPEPDRSSGRQPGIVRPGVFDDTPVFDRRPVTLDHLRALHTLGPGADELYLVFSASGGAEVLPLDSIEKRLAKGWLGVLIAGARDLPGSVLGLQELEQSPEPEAREAQLPGRGQDVHDPNFGEGLGLAEGTRRTLRHTEDRNLNLRLLALARGAHDLRSLDGGRTGGLPVAVWHGLLTEDRLSLAPFRQPGSDRWRSGSGLSLGPLAAVQLYTTNASPLIEGKGHSPLCRHAHERAVVAGDDLLTVADLMARTDFDWCSKCGGYALRRLSDTQLSYYRAAHRLHDIKRRLDHGSGTPDTASSTMIARLDELAAWQLDDEGEWCGSDSWQWQDTIRELRRRAARSHAVTSPGEPTS</sequence>
<evidence type="ECO:0000256" key="1">
    <source>
        <dbReference type="SAM" id="MobiDB-lite"/>
    </source>
</evidence>
<gene>
    <name evidence="2" type="ORF">STRTUCAR8_09209</name>
</gene>
<organism evidence="2 3">
    <name type="scientific">Streptomyces turgidiscabies (strain Car8)</name>
    <dbReference type="NCBI Taxonomy" id="698760"/>
    <lineage>
        <taxon>Bacteria</taxon>
        <taxon>Bacillati</taxon>
        <taxon>Actinomycetota</taxon>
        <taxon>Actinomycetes</taxon>
        <taxon>Kitasatosporales</taxon>
        <taxon>Streptomycetaceae</taxon>
        <taxon>Streptomyces</taxon>
    </lineage>
</organism>
<dbReference type="AlphaFoldDB" id="L7F1Y9"/>
<accession>L7F1Y9</accession>
<feature type="region of interest" description="Disordered" evidence="1">
    <location>
        <begin position="154"/>
        <end position="178"/>
    </location>
</feature>
<dbReference type="EMBL" id="AEJB01000441">
    <property type="protein sequence ID" value="ELP64600.1"/>
    <property type="molecule type" value="Genomic_DNA"/>
</dbReference>
<evidence type="ECO:0000313" key="3">
    <source>
        <dbReference type="Proteomes" id="UP000010931"/>
    </source>
</evidence>
<keyword evidence="3" id="KW-1185">Reference proteome</keyword>
<feature type="compositionally biased region" description="Acidic residues" evidence="1">
    <location>
        <begin position="159"/>
        <end position="170"/>
    </location>
</feature>